<dbReference type="Proteomes" id="UP000229498">
    <property type="component" value="Unassembled WGS sequence"/>
</dbReference>
<organism evidence="1 2">
    <name type="scientific">Minwuia thermotolerans</name>
    <dbReference type="NCBI Taxonomy" id="2056226"/>
    <lineage>
        <taxon>Bacteria</taxon>
        <taxon>Pseudomonadati</taxon>
        <taxon>Pseudomonadota</taxon>
        <taxon>Alphaproteobacteria</taxon>
        <taxon>Minwuiales</taxon>
        <taxon>Minwuiaceae</taxon>
        <taxon>Minwuia</taxon>
    </lineage>
</organism>
<dbReference type="InterPro" id="IPR044000">
    <property type="entry name" value="Phage_tube_2"/>
</dbReference>
<dbReference type="Pfam" id="PF18906">
    <property type="entry name" value="Phage_tube_2"/>
    <property type="match status" value="1"/>
</dbReference>
<proteinExistence type="predicted"/>
<dbReference type="RefSeq" id="WP_109793229.1">
    <property type="nucleotide sequence ID" value="NZ_PHIG01000031.1"/>
</dbReference>
<name>A0A2M9G2N6_9PROT</name>
<protein>
    <submittedName>
        <fullName evidence="1">Uncharacterized protein</fullName>
    </submittedName>
</protein>
<sequence>MSEIRARGLGLKVLAAFESAFGTKVDGSGGGVYTQLPVGAYSLGKSKALNREPVLHGGRDMNDPYYEAQEVSGQVRVPIDQDAIGFWLKLMAGAPDTTDNVGDYTHVFTFGAEALPSMSIDAGHARLATAKHFLHTGVKANAMSFESGRGGQAWATLDLVAQDEAEASSAEDATPATDHILVPKAFLKRRGVMTLGGSAIGSLMGWSMSVANNLEAIEAIRADGLIEGLDEGEVAVTGDITVRFSTATDVQTPGKNETPVALQMKYDNAAADRSLIIDVPRAFLPQVKREVDGPDGVEVTYSWAAALDSADGYAAQATLLNTVASY</sequence>
<dbReference type="AlphaFoldDB" id="A0A2M9G2N6"/>
<accession>A0A2M9G2N6</accession>
<dbReference type="EMBL" id="PHIG01000031">
    <property type="protein sequence ID" value="PJK29954.1"/>
    <property type="molecule type" value="Genomic_DNA"/>
</dbReference>
<gene>
    <name evidence="1" type="ORF">CVT23_09305</name>
</gene>
<comment type="caution">
    <text evidence="1">The sequence shown here is derived from an EMBL/GenBank/DDBJ whole genome shotgun (WGS) entry which is preliminary data.</text>
</comment>
<evidence type="ECO:0000313" key="1">
    <source>
        <dbReference type="EMBL" id="PJK29954.1"/>
    </source>
</evidence>
<dbReference type="OrthoDB" id="1680496at2"/>
<evidence type="ECO:0000313" key="2">
    <source>
        <dbReference type="Proteomes" id="UP000229498"/>
    </source>
</evidence>
<reference evidence="1 2" key="1">
    <citation type="submission" date="2017-11" db="EMBL/GenBank/DDBJ databases">
        <title>Draft genome sequence of Rhizobiales bacterium SY3-13.</title>
        <authorList>
            <person name="Sun C."/>
        </authorList>
    </citation>
    <scope>NUCLEOTIDE SEQUENCE [LARGE SCALE GENOMIC DNA]</scope>
    <source>
        <strain evidence="1 2">SY3-13</strain>
    </source>
</reference>
<keyword evidence="2" id="KW-1185">Reference proteome</keyword>